<protein>
    <submittedName>
        <fullName evidence="3">Helicase-associated domain-containing protein</fullName>
    </submittedName>
</protein>
<keyword evidence="3" id="KW-0378">Hydrolase</keyword>
<accession>A0ABY6PDL5</accession>
<feature type="compositionally biased region" description="Basic residues" evidence="1">
    <location>
        <begin position="224"/>
        <end position="243"/>
    </location>
</feature>
<dbReference type="Proteomes" id="UP001164959">
    <property type="component" value="Chromosome"/>
</dbReference>
<evidence type="ECO:0000256" key="1">
    <source>
        <dbReference type="SAM" id="MobiDB-lite"/>
    </source>
</evidence>
<feature type="region of interest" description="Disordered" evidence="1">
    <location>
        <begin position="177"/>
        <end position="293"/>
    </location>
</feature>
<dbReference type="RefSeq" id="WP_265363176.1">
    <property type="nucleotide sequence ID" value="NZ_CP110636.1"/>
</dbReference>
<dbReference type="GO" id="GO:0004386">
    <property type="term" value="F:helicase activity"/>
    <property type="evidence" value="ECO:0007669"/>
    <property type="project" value="UniProtKB-KW"/>
</dbReference>
<sequence length="306" mass="32935">MADLLRAADWYRPLAVTRRPMAEGRAAHTLHEAAYLGLVAHGSLTPLGRALLNGPDALADPLGDLLPAPLEQAHFQADLTAVVPGRPSAALAGLLASAADRESEEHAVTWRFTPASVRRALDTGHSADTLLTELTGVSATGALPQPLHYLVRDAARRPRADAVLPAACCIRSDDETLVRETRRPPRTARPRPARHRPDRPGQRPPADRHPGRAARRGLCAGPGVRHRHDHRRTPPPHTARRPPPRPATRTPRFTSPGASWDGKQPQEAPVTGELTGGASGPDRRRTAPAAAGRRLLVLRAAPLRVR</sequence>
<reference evidence="3" key="1">
    <citation type="submission" date="2022-11" db="EMBL/GenBank/DDBJ databases">
        <title>Identification and genomic analyses of a novel endophytic actinobacterium Streptomyces endophytica sp. nov. with potential for biocontrol of Yam anthracnose.</title>
        <authorList>
            <person name="Huang X."/>
        </authorList>
    </citation>
    <scope>NUCLEOTIDE SEQUENCE</scope>
    <source>
        <strain evidence="3">HNM0140</strain>
    </source>
</reference>
<feature type="compositionally biased region" description="Basic and acidic residues" evidence="1">
    <location>
        <begin position="198"/>
        <end position="210"/>
    </location>
</feature>
<name>A0ABY6PDL5_9ACTN</name>
<dbReference type="Pfam" id="PF13625">
    <property type="entry name" value="Helicase_C_3"/>
    <property type="match status" value="1"/>
</dbReference>
<keyword evidence="4" id="KW-1185">Reference proteome</keyword>
<dbReference type="EMBL" id="CP110636">
    <property type="protein sequence ID" value="UZJ31861.1"/>
    <property type="molecule type" value="Genomic_DNA"/>
</dbReference>
<organism evidence="3 4">
    <name type="scientific">Streptomyces endophytica</name>
    <dbReference type="NCBI Taxonomy" id="2991496"/>
    <lineage>
        <taxon>Bacteria</taxon>
        <taxon>Bacillati</taxon>
        <taxon>Actinomycetota</taxon>
        <taxon>Actinomycetes</taxon>
        <taxon>Kitasatosporales</taxon>
        <taxon>Streptomycetaceae</taxon>
        <taxon>Streptomyces</taxon>
    </lineage>
</organism>
<evidence type="ECO:0000313" key="4">
    <source>
        <dbReference type="Proteomes" id="UP001164959"/>
    </source>
</evidence>
<keyword evidence="3" id="KW-0547">Nucleotide-binding</keyword>
<evidence type="ECO:0000313" key="3">
    <source>
        <dbReference type="EMBL" id="UZJ31861.1"/>
    </source>
</evidence>
<feature type="compositionally biased region" description="Basic residues" evidence="1">
    <location>
        <begin position="184"/>
        <end position="197"/>
    </location>
</feature>
<keyword evidence="3" id="KW-0067">ATP-binding</keyword>
<dbReference type="InterPro" id="IPR032830">
    <property type="entry name" value="XPB/Ssl2_N"/>
</dbReference>
<proteinExistence type="predicted"/>
<feature type="domain" description="Helicase XPB/Ssl2 N-terminal" evidence="2">
    <location>
        <begin position="76"/>
        <end position="188"/>
    </location>
</feature>
<gene>
    <name evidence="3" type="ORF">OJ254_18240</name>
</gene>
<keyword evidence="3" id="KW-0347">Helicase</keyword>
<evidence type="ECO:0000259" key="2">
    <source>
        <dbReference type="Pfam" id="PF13625"/>
    </source>
</evidence>